<dbReference type="GO" id="GO:0003700">
    <property type="term" value="F:DNA-binding transcription factor activity"/>
    <property type="evidence" value="ECO:0007669"/>
    <property type="project" value="InterPro"/>
</dbReference>
<feature type="domain" description="HTH araC/xylS-type" evidence="4">
    <location>
        <begin position="200"/>
        <end position="298"/>
    </location>
</feature>
<dbReference type="InterPro" id="IPR020449">
    <property type="entry name" value="Tscrpt_reg_AraC-type_HTH"/>
</dbReference>
<dbReference type="SUPFAM" id="SSF46689">
    <property type="entry name" value="Homeodomain-like"/>
    <property type="match status" value="2"/>
</dbReference>
<sequence>MANYWNGTGLKWGTMKLLLKNTENLLNDRLNVIKREVACLDSSWHYHPQFELIYISQSNGIRFVGDSVSQFFPGDLVLVGPNLPHLWRNDPSYYKEDESKKVETIILKFTKNFIGEGTFQNPMFGGVNHMLEQAKYGISFGKNTSRRLHQELHQMVNLSQAEQSIKMLEVLFRLSVAEDKLELSSSDMRQYTTENSQRIDMVLKYISDNHAEEISLNDVADIACMTPNSFCRFFKKMTNKSFVQFLNEVRIRDASRLLAQEDLPISEICDIVGYKSITNFNKQFKQIVGSTPKDYRLNNLNLFFSDKYNQVG</sequence>
<dbReference type="InterPro" id="IPR018060">
    <property type="entry name" value="HTH_AraC"/>
</dbReference>
<dbReference type="SUPFAM" id="SSF51182">
    <property type="entry name" value="RmlC-like cupins"/>
    <property type="match status" value="1"/>
</dbReference>
<protein>
    <submittedName>
        <fullName evidence="5">AraC-like DNA-binding protein</fullName>
    </submittedName>
</protein>
<keyword evidence="3" id="KW-0804">Transcription</keyword>
<dbReference type="InterPro" id="IPR014710">
    <property type="entry name" value="RmlC-like_jellyroll"/>
</dbReference>
<evidence type="ECO:0000256" key="2">
    <source>
        <dbReference type="ARBA" id="ARBA00023125"/>
    </source>
</evidence>
<dbReference type="PANTHER" id="PTHR43280">
    <property type="entry name" value="ARAC-FAMILY TRANSCRIPTIONAL REGULATOR"/>
    <property type="match status" value="1"/>
</dbReference>
<accession>A0A316ACN8</accession>
<organism evidence="5 6">
    <name type="scientific">Dyadobacter jejuensis</name>
    <dbReference type="NCBI Taxonomy" id="1082580"/>
    <lineage>
        <taxon>Bacteria</taxon>
        <taxon>Pseudomonadati</taxon>
        <taxon>Bacteroidota</taxon>
        <taxon>Cytophagia</taxon>
        <taxon>Cytophagales</taxon>
        <taxon>Spirosomataceae</taxon>
        <taxon>Dyadobacter</taxon>
    </lineage>
</organism>
<dbReference type="PROSITE" id="PS01124">
    <property type="entry name" value="HTH_ARAC_FAMILY_2"/>
    <property type="match status" value="1"/>
</dbReference>
<dbReference type="CDD" id="cd06976">
    <property type="entry name" value="cupin_MtlR-like_N"/>
    <property type="match status" value="1"/>
</dbReference>
<dbReference type="Gene3D" id="2.60.120.10">
    <property type="entry name" value="Jelly Rolls"/>
    <property type="match status" value="1"/>
</dbReference>
<evidence type="ECO:0000313" key="5">
    <source>
        <dbReference type="EMBL" id="PWJ55556.1"/>
    </source>
</evidence>
<dbReference type="Gene3D" id="1.10.10.60">
    <property type="entry name" value="Homeodomain-like"/>
    <property type="match status" value="2"/>
</dbReference>
<dbReference type="SMART" id="SM00342">
    <property type="entry name" value="HTH_ARAC"/>
    <property type="match status" value="1"/>
</dbReference>
<evidence type="ECO:0000313" key="6">
    <source>
        <dbReference type="Proteomes" id="UP000245880"/>
    </source>
</evidence>
<dbReference type="EMBL" id="QGDT01000013">
    <property type="protein sequence ID" value="PWJ55556.1"/>
    <property type="molecule type" value="Genomic_DNA"/>
</dbReference>
<dbReference type="InterPro" id="IPR011051">
    <property type="entry name" value="RmlC_Cupin_sf"/>
</dbReference>
<proteinExistence type="predicted"/>
<evidence type="ECO:0000256" key="1">
    <source>
        <dbReference type="ARBA" id="ARBA00023015"/>
    </source>
</evidence>
<dbReference type="AlphaFoldDB" id="A0A316ACN8"/>
<keyword evidence="1" id="KW-0805">Transcription regulation</keyword>
<dbReference type="PRINTS" id="PR00032">
    <property type="entry name" value="HTHARAC"/>
</dbReference>
<dbReference type="GO" id="GO:0043565">
    <property type="term" value="F:sequence-specific DNA binding"/>
    <property type="evidence" value="ECO:0007669"/>
    <property type="project" value="InterPro"/>
</dbReference>
<dbReference type="PANTHER" id="PTHR43280:SF27">
    <property type="entry name" value="TRANSCRIPTIONAL REGULATOR MTLR"/>
    <property type="match status" value="1"/>
</dbReference>
<evidence type="ECO:0000259" key="4">
    <source>
        <dbReference type="PROSITE" id="PS01124"/>
    </source>
</evidence>
<evidence type="ECO:0000256" key="3">
    <source>
        <dbReference type="ARBA" id="ARBA00023163"/>
    </source>
</evidence>
<dbReference type="InterPro" id="IPR018062">
    <property type="entry name" value="HTH_AraC-typ_CS"/>
</dbReference>
<dbReference type="Proteomes" id="UP000245880">
    <property type="component" value="Unassembled WGS sequence"/>
</dbReference>
<reference evidence="5 6" key="1">
    <citation type="submission" date="2018-03" db="EMBL/GenBank/DDBJ databases">
        <title>Genomic Encyclopedia of Archaeal and Bacterial Type Strains, Phase II (KMG-II): from individual species to whole genera.</title>
        <authorList>
            <person name="Goeker M."/>
        </authorList>
    </citation>
    <scope>NUCLEOTIDE SEQUENCE [LARGE SCALE GENOMIC DNA]</scope>
    <source>
        <strain evidence="5 6">DSM 100346</strain>
    </source>
</reference>
<comment type="caution">
    <text evidence="5">The sequence shown here is derived from an EMBL/GenBank/DDBJ whole genome shotgun (WGS) entry which is preliminary data.</text>
</comment>
<gene>
    <name evidence="5" type="ORF">CLV98_11332</name>
</gene>
<dbReference type="InterPro" id="IPR009057">
    <property type="entry name" value="Homeodomain-like_sf"/>
</dbReference>
<keyword evidence="6" id="KW-1185">Reference proteome</keyword>
<dbReference type="Pfam" id="PF12833">
    <property type="entry name" value="HTH_18"/>
    <property type="match status" value="1"/>
</dbReference>
<keyword evidence="2 5" id="KW-0238">DNA-binding</keyword>
<dbReference type="PROSITE" id="PS00041">
    <property type="entry name" value="HTH_ARAC_FAMILY_1"/>
    <property type="match status" value="1"/>
</dbReference>
<name>A0A316ACN8_9BACT</name>